<keyword evidence="3 5" id="KW-1133">Transmembrane helix</keyword>
<sequence>MTARVRIVAAARRLAFAEPPGAAAAVMAGGVLSLCFGMTGPQWLSDALLAVTATVWVVLITAFAACPVFDPARWTREADLPPALTLVAGTAVLGSRTLTLGQEALAQGLLIIATLLWIVLLPGVLRHWQTPATGSSFLVCVSTQSLAVLAAQLARRTGDRWLAFPAAAAFVLGLALYALVLVRFDLRHLVRGRGDQWVVGGALAISALAGAALLNGVSAGGSIWSAAQPALRTITQVLWWAAVAAYFPLAASEAGWPRLHYDISRWSTAFPLGMLALTGLSLSPVIRSQPLHDAASALSWLAMAVWLTVAAAALRRARPTARRRRRSGSCRRHHLFPRVVPVVYPRYGRDGVDVRQGMLAGASADAAEDLPMARVPGELTARHGRQTD</sequence>
<feature type="transmembrane region" description="Helical" evidence="5">
    <location>
        <begin position="268"/>
        <end position="286"/>
    </location>
</feature>
<dbReference type="EMBL" id="JANFNG010000001">
    <property type="protein sequence ID" value="MCQ4079141.1"/>
    <property type="molecule type" value="Genomic_DNA"/>
</dbReference>
<evidence type="ECO:0000256" key="2">
    <source>
        <dbReference type="ARBA" id="ARBA00022692"/>
    </source>
</evidence>
<feature type="transmembrane region" description="Helical" evidence="5">
    <location>
        <begin position="298"/>
        <end position="317"/>
    </location>
</feature>
<dbReference type="CDD" id="cd09319">
    <property type="entry name" value="TDT_like_1"/>
    <property type="match status" value="1"/>
</dbReference>
<feature type="transmembrane region" description="Helical" evidence="5">
    <location>
        <begin position="237"/>
        <end position="256"/>
    </location>
</feature>
<keyword evidence="2 5" id="KW-0812">Transmembrane</keyword>
<evidence type="ECO:0000256" key="4">
    <source>
        <dbReference type="ARBA" id="ARBA00023136"/>
    </source>
</evidence>
<proteinExistence type="predicted"/>
<comment type="subcellular location">
    <subcellularLocation>
        <location evidence="1">Membrane</location>
        <topology evidence="1">Multi-pass membrane protein</topology>
    </subcellularLocation>
</comment>
<dbReference type="Gene3D" id="1.50.10.150">
    <property type="entry name" value="Voltage-dependent anion channel"/>
    <property type="match status" value="1"/>
</dbReference>
<dbReference type="InterPro" id="IPR004695">
    <property type="entry name" value="SLAC1/Mae1/Ssu1/TehA"/>
</dbReference>
<reference evidence="6" key="1">
    <citation type="submission" date="2022-06" db="EMBL/GenBank/DDBJ databases">
        <title>Draft genome sequence of Streptomyces sp. RB6PN25 isolated from peat swamp forest in Thailand.</title>
        <authorList>
            <person name="Duangmal K."/>
            <person name="Klaysubun C."/>
        </authorList>
    </citation>
    <scope>NUCLEOTIDE SEQUENCE</scope>
    <source>
        <strain evidence="6">RB6PN25</strain>
    </source>
</reference>
<dbReference type="Pfam" id="PF03595">
    <property type="entry name" value="SLAC1"/>
    <property type="match status" value="1"/>
</dbReference>
<organism evidence="6 7">
    <name type="scientific">Streptomyces humicola</name>
    <dbReference type="NCBI Taxonomy" id="2953240"/>
    <lineage>
        <taxon>Bacteria</taxon>
        <taxon>Bacillati</taxon>
        <taxon>Actinomycetota</taxon>
        <taxon>Actinomycetes</taxon>
        <taxon>Kitasatosporales</taxon>
        <taxon>Streptomycetaceae</taxon>
        <taxon>Streptomyces</taxon>
    </lineage>
</organism>
<evidence type="ECO:0000256" key="3">
    <source>
        <dbReference type="ARBA" id="ARBA00022989"/>
    </source>
</evidence>
<evidence type="ECO:0000313" key="6">
    <source>
        <dbReference type="EMBL" id="MCQ4079141.1"/>
    </source>
</evidence>
<keyword evidence="4 5" id="KW-0472">Membrane</keyword>
<feature type="transmembrane region" description="Helical" evidence="5">
    <location>
        <begin position="21"/>
        <end position="41"/>
    </location>
</feature>
<evidence type="ECO:0000313" key="7">
    <source>
        <dbReference type="Proteomes" id="UP001057702"/>
    </source>
</evidence>
<protein>
    <submittedName>
        <fullName evidence="6">Tellurite resistance/C4-dicarboxylate transporter family protein</fullName>
    </submittedName>
</protein>
<feature type="transmembrane region" description="Helical" evidence="5">
    <location>
        <begin position="104"/>
        <end position="125"/>
    </location>
</feature>
<dbReference type="RefSeq" id="WP_255917996.1">
    <property type="nucleotide sequence ID" value="NZ_JANFNG010000001.1"/>
</dbReference>
<comment type="caution">
    <text evidence="6">The sequence shown here is derived from an EMBL/GenBank/DDBJ whole genome shotgun (WGS) entry which is preliminary data.</text>
</comment>
<dbReference type="Proteomes" id="UP001057702">
    <property type="component" value="Unassembled WGS sequence"/>
</dbReference>
<evidence type="ECO:0000256" key="1">
    <source>
        <dbReference type="ARBA" id="ARBA00004141"/>
    </source>
</evidence>
<feature type="transmembrane region" description="Helical" evidence="5">
    <location>
        <begin position="196"/>
        <end position="217"/>
    </location>
</feature>
<evidence type="ECO:0000256" key="5">
    <source>
        <dbReference type="SAM" id="Phobius"/>
    </source>
</evidence>
<name>A0ABT1PN81_9ACTN</name>
<feature type="transmembrane region" description="Helical" evidence="5">
    <location>
        <begin position="161"/>
        <end position="184"/>
    </location>
</feature>
<gene>
    <name evidence="6" type="ORF">NGB36_00540</name>
</gene>
<dbReference type="InterPro" id="IPR038665">
    <property type="entry name" value="Voltage-dep_anion_channel_sf"/>
</dbReference>
<feature type="transmembrane region" description="Helical" evidence="5">
    <location>
        <begin position="47"/>
        <end position="68"/>
    </location>
</feature>
<keyword evidence="7" id="KW-1185">Reference proteome</keyword>
<accession>A0ABT1PN81</accession>